<evidence type="ECO:0000313" key="6">
    <source>
        <dbReference type="Proteomes" id="UP000398389"/>
    </source>
</evidence>
<feature type="domain" description="K Homology" evidence="4">
    <location>
        <begin position="113"/>
        <end position="183"/>
    </location>
</feature>
<dbReference type="PROSITE" id="PS50084">
    <property type="entry name" value="KH_TYPE_1"/>
    <property type="match status" value="3"/>
</dbReference>
<feature type="region of interest" description="Disordered" evidence="3">
    <location>
        <begin position="486"/>
        <end position="531"/>
    </location>
</feature>
<dbReference type="AlphaFoldDB" id="A0A5E8AXJ0"/>
<dbReference type="GeneID" id="43578918"/>
<feature type="region of interest" description="Disordered" evidence="3">
    <location>
        <begin position="1"/>
        <end position="111"/>
    </location>
</feature>
<dbReference type="Pfam" id="PF00013">
    <property type="entry name" value="KH_1"/>
    <property type="match status" value="3"/>
</dbReference>
<dbReference type="Gene3D" id="3.30.1370.10">
    <property type="entry name" value="K Homology domain, type 1"/>
    <property type="match status" value="3"/>
</dbReference>
<name>A0A5E8AXJ0_9ASCO</name>
<evidence type="ECO:0000259" key="4">
    <source>
        <dbReference type="SMART" id="SM00322"/>
    </source>
</evidence>
<dbReference type="InterPro" id="IPR004087">
    <property type="entry name" value="KH_dom"/>
</dbReference>
<evidence type="ECO:0000313" key="5">
    <source>
        <dbReference type="EMBL" id="VVT43676.1"/>
    </source>
</evidence>
<feature type="compositionally biased region" description="Low complexity" evidence="3">
    <location>
        <begin position="70"/>
        <end position="97"/>
    </location>
</feature>
<gene>
    <name evidence="5" type="ORF">SAPINGB_P000094</name>
</gene>
<feature type="compositionally biased region" description="Polar residues" evidence="3">
    <location>
        <begin position="36"/>
        <end position="69"/>
    </location>
</feature>
<feature type="domain" description="K Homology" evidence="4">
    <location>
        <begin position="196"/>
        <end position="267"/>
    </location>
</feature>
<dbReference type="GO" id="GO:0003723">
    <property type="term" value="F:RNA binding"/>
    <property type="evidence" value="ECO:0007669"/>
    <property type="project" value="UniProtKB-UniRule"/>
</dbReference>
<dbReference type="RefSeq" id="XP_031850709.1">
    <property type="nucleotide sequence ID" value="XM_031994818.1"/>
</dbReference>
<accession>A0A5E8AXJ0</accession>
<keyword evidence="2" id="KW-0694">RNA-binding</keyword>
<reference evidence="5 6" key="1">
    <citation type="submission" date="2019-09" db="EMBL/GenBank/DDBJ databases">
        <authorList>
            <person name="Brejova B."/>
        </authorList>
    </citation>
    <scope>NUCLEOTIDE SEQUENCE [LARGE SCALE GENOMIC DNA]</scope>
</reference>
<feature type="domain" description="K Homology" evidence="4">
    <location>
        <begin position="413"/>
        <end position="483"/>
    </location>
</feature>
<keyword evidence="1" id="KW-0677">Repeat</keyword>
<sequence>MSKRRNSDSEEPDFKRPAVEIKHEDHDVIEIDANDKPTNSTGTADQSTVSGQQPSSESQATLASNEQPQSQTTSTSSSATTNTTAATSDSDHTSSTSEARPTSRLNEEVEASSPIHLRLLVSSKEAVFIIGQHGNTISKIREESGVELKVSEHFQGIKERVVNIKGSCEHVSKAAALITRCLNDEPFDQASTSDAKVFTLKVLIPQALMGAIIGKGGSRFREIESVSAAKLKSREQLMPYSTDKILQIQGVADAIHIAVYYVSTTCVAHHEYLRNNRPIFYNPKYAFQQKQRHRQNYYGSTPPNMMSQGGFTNQYLQATPGSYGMDQRGAPTATYYGYPTQGLQAYNPAAAAVAAAAAGPSRYAAPRPYTSGPPSMGAAMNAAAAAFGRPGGNITNQNLRNAQLVAQGAERGKELKQDVQIPNAYVGSVIGKGGMTINHMRQFSRANIKVNDPIPNSNERTVTVVGLPEANEMAISMINNVIESEKQKNRTRQFNKNGNDSNGTNGSTGSGLGDVSDINVDGSSEPVQNAS</sequence>
<dbReference type="SUPFAM" id="SSF54791">
    <property type="entry name" value="Eukaryotic type KH-domain (KH-domain type I)"/>
    <property type="match status" value="3"/>
</dbReference>
<protein>
    <recommendedName>
        <fullName evidence="4">K Homology domain-containing protein</fullName>
    </recommendedName>
</protein>
<evidence type="ECO:0000256" key="2">
    <source>
        <dbReference type="PROSITE-ProRule" id="PRU00117"/>
    </source>
</evidence>
<dbReference type="OrthoDB" id="4095817at2759"/>
<dbReference type="InterPro" id="IPR004088">
    <property type="entry name" value="KH_dom_type_1"/>
</dbReference>
<proteinExistence type="predicted"/>
<organism evidence="5 6">
    <name type="scientific">Magnusiomyces paraingens</name>
    <dbReference type="NCBI Taxonomy" id="2606893"/>
    <lineage>
        <taxon>Eukaryota</taxon>
        <taxon>Fungi</taxon>
        <taxon>Dikarya</taxon>
        <taxon>Ascomycota</taxon>
        <taxon>Saccharomycotina</taxon>
        <taxon>Dipodascomycetes</taxon>
        <taxon>Dipodascales</taxon>
        <taxon>Dipodascaceae</taxon>
        <taxon>Magnusiomyces</taxon>
    </lineage>
</organism>
<dbReference type="InterPro" id="IPR036612">
    <property type="entry name" value="KH_dom_type_1_sf"/>
</dbReference>
<evidence type="ECO:0000256" key="1">
    <source>
        <dbReference type="ARBA" id="ARBA00022737"/>
    </source>
</evidence>
<feature type="compositionally biased region" description="Polar residues" evidence="3">
    <location>
        <begin position="521"/>
        <end position="531"/>
    </location>
</feature>
<dbReference type="EMBL" id="CABVLU010000001">
    <property type="protein sequence ID" value="VVT43676.1"/>
    <property type="molecule type" value="Genomic_DNA"/>
</dbReference>
<dbReference type="SMART" id="SM00322">
    <property type="entry name" value="KH"/>
    <property type="match status" value="3"/>
</dbReference>
<keyword evidence="6" id="KW-1185">Reference proteome</keyword>
<evidence type="ECO:0000256" key="3">
    <source>
        <dbReference type="SAM" id="MobiDB-lite"/>
    </source>
</evidence>
<dbReference type="Proteomes" id="UP000398389">
    <property type="component" value="Unassembled WGS sequence"/>
</dbReference>
<feature type="compositionally biased region" description="Basic and acidic residues" evidence="3">
    <location>
        <begin position="1"/>
        <end position="35"/>
    </location>
</feature>
<dbReference type="PANTHER" id="PTHR10288">
    <property type="entry name" value="KH DOMAIN CONTAINING RNA BINDING PROTEIN"/>
    <property type="match status" value="1"/>
</dbReference>